<dbReference type="Gramene" id="CDY12986">
    <property type="protein sequence ID" value="CDY12986"/>
    <property type="gene ID" value="GSBRNA2T00070732001"/>
</dbReference>
<dbReference type="Proteomes" id="UP000028999">
    <property type="component" value="Unassembled WGS sequence"/>
</dbReference>
<name>A0A078FIH8_BRANA</name>
<dbReference type="PaxDb" id="3708-A0A078FIH8"/>
<reference evidence="1 2" key="1">
    <citation type="journal article" date="2014" name="Science">
        <title>Plant genetics. Early allopolyploid evolution in the post-Neolithic Brassica napus oilseed genome.</title>
        <authorList>
            <person name="Chalhoub B."/>
            <person name="Denoeud F."/>
            <person name="Liu S."/>
            <person name="Parkin I.A."/>
            <person name="Tang H."/>
            <person name="Wang X."/>
            <person name="Chiquet J."/>
            <person name="Belcram H."/>
            <person name="Tong C."/>
            <person name="Samans B."/>
            <person name="Correa M."/>
            <person name="Da Silva C."/>
            <person name="Just J."/>
            <person name="Falentin C."/>
            <person name="Koh C.S."/>
            <person name="Le Clainche I."/>
            <person name="Bernard M."/>
            <person name="Bento P."/>
            <person name="Noel B."/>
            <person name="Labadie K."/>
            <person name="Alberti A."/>
            <person name="Charles M."/>
            <person name="Arnaud D."/>
            <person name="Guo H."/>
            <person name="Daviaud C."/>
            <person name="Alamery S."/>
            <person name="Jabbari K."/>
            <person name="Zhao M."/>
            <person name="Edger P.P."/>
            <person name="Chelaifa H."/>
            <person name="Tack D."/>
            <person name="Lassalle G."/>
            <person name="Mestiri I."/>
            <person name="Schnel N."/>
            <person name="Le Paslier M.C."/>
            <person name="Fan G."/>
            <person name="Renault V."/>
            <person name="Bayer P.E."/>
            <person name="Golicz A.A."/>
            <person name="Manoli S."/>
            <person name="Lee T.H."/>
            <person name="Thi V.H."/>
            <person name="Chalabi S."/>
            <person name="Hu Q."/>
            <person name="Fan C."/>
            <person name="Tollenaere R."/>
            <person name="Lu Y."/>
            <person name="Battail C."/>
            <person name="Shen J."/>
            <person name="Sidebottom C.H."/>
            <person name="Wang X."/>
            <person name="Canaguier A."/>
            <person name="Chauveau A."/>
            <person name="Berard A."/>
            <person name="Deniot G."/>
            <person name="Guan M."/>
            <person name="Liu Z."/>
            <person name="Sun F."/>
            <person name="Lim Y.P."/>
            <person name="Lyons E."/>
            <person name="Town C.D."/>
            <person name="Bancroft I."/>
            <person name="Wang X."/>
            <person name="Meng J."/>
            <person name="Ma J."/>
            <person name="Pires J.C."/>
            <person name="King G.J."/>
            <person name="Brunel D."/>
            <person name="Delourme R."/>
            <person name="Renard M."/>
            <person name="Aury J.M."/>
            <person name="Adams K.L."/>
            <person name="Batley J."/>
            <person name="Snowdon R.J."/>
            <person name="Tost J."/>
            <person name="Edwards D."/>
            <person name="Zhou Y."/>
            <person name="Hua W."/>
            <person name="Sharpe A.G."/>
            <person name="Paterson A.H."/>
            <person name="Guan C."/>
            <person name="Wincker P."/>
        </authorList>
    </citation>
    <scope>NUCLEOTIDE SEQUENCE [LARGE SCALE GENOMIC DNA]</scope>
    <source>
        <strain evidence="2">cv. Darmor-bzh</strain>
    </source>
</reference>
<sequence>MCIQSNLQAQSRCDLCINRVRQVYLRRRG</sequence>
<accession>A0A078FIH8</accession>
<evidence type="ECO:0000313" key="1">
    <source>
        <dbReference type="EMBL" id="CDY12986.1"/>
    </source>
</evidence>
<protein>
    <submittedName>
        <fullName evidence="1">BnaC02g29930D protein</fullName>
    </submittedName>
</protein>
<gene>
    <name evidence="1" type="primary">BnaC02g29930D</name>
    <name evidence="1" type="ORF">GSBRNA2T00070732001</name>
</gene>
<dbReference type="AlphaFoldDB" id="A0A078FIH8"/>
<evidence type="ECO:0000313" key="2">
    <source>
        <dbReference type="Proteomes" id="UP000028999"/>
    </source>
</evidence>
<dbReference type="EMBL" id="LK032029">
    <property type="protein sequence ID" value="CDY12986.1"/>
    <property type="molecule type" value="Genomic_DNA"/>
</dbReference>
<organism evidence="1 2">
    <name type="scientific">Brassica napus</name>
    <name type="common">Rape</name>
    <dbReference type="NCBI Taxonomy" id="3708"/>
    <lineage>
        <taxon>Eukaryota</taxon>
        <taxon>Viridiplantae</taxon>
        <taxon>Streptophyta</taxon>
        <taxon>Embryophyta</taxon>
        <taxon>Tracheophyta</taxon>
        <taxon>Spermatophyta</taxon>
        <taxon>Magnoliopsida</taxon>
        <taxon>eudicotyledons</taxon>
        <taxon>Gunneridae</taxon>
        <taxon>Pentapetalae</taxon>
        <taxon>rosids</taxon>
        <taxon>malvids</taxon>
        <taxon>Brassicales</taxon>
        <taxon>Brassicaceae</taxon>
        <taxon>Brassiceae</taxon>
        <taxon>Brassica</taxon>
    </lineage>
</organism>
<keyword evidence="2" id="KW-1185">Reference proteome</keyword>
<proteinExistence type="predicted"/>